<organism evidence="3 4">
    <name type="scientific">Ascaris lumbricoides</name>
    <name type="common">Giant roundworm</name>
    <dbReference type="NCBI Taxonomy" id="6252"/>
    <lineage>
        <taxon>Eukaryota</taxon>
        <taxon>Metazoa</taxon>
        <taxon>Ecdysozoa</taxon>
        <taxon>Nematoda</taxon>
        <taxon>Chromadorea</taxon>
        <taxon>Rhabditida</taxon>
        <taxon>Spirurina</taxon>
        <taxon>Ascaridomorpha</taxon>
        <taxon>Ascaridoidea</taxon>
        <taxon>Ascarididae</taxon>
        <taxon>Ascaris</taxon>
    </lineage>
</organism>
<keyword evidence="2" id="KW-0812">Transmembrane</keyword>
<dbReference type="Proteomes" id="UP000036681">
    <property type="component" value="Unplaced"/>
</dbReference>
<keyword evidence="2" id="KW-1133">Transmembrane helix</keyword>
<dbReference type="AlphaFoldDB" id="A0A0M3HSF7"/>
<proteinExistence type="predicted"/>
<evidence type="ECO:0000256" key="1">
    <source>
        <dbReference type="SAM" id="MobiDB-lite"/>
    </source>
</evidence>
<protein>
    <submittedName>
        <fullName evidence="4">Uncharacterized protein</fullName>
    </submittedName>
</protein>
<name>A0A0M3HSF7_ASCLU</name>
<reference evidence="4" key="1">
    <citation type="submission" date="2017-02" db="UniProtKB">
        <authorList>
            <consortium name="WormBaseParasite"/>
        </authorList>
    </citation>
    <scope>IDENTIFICATION</scope>
</reference>
<dbReference type="WBParaSite" id="ALUE_0000539801-mRNA-1">
    <property type="protein sequence ID" value="ALUE_0000539801-mRNA-1"/>
    <property type="gene ID" value="ALUE_0000539801"/>
</dbReference>
<keyword evidence="3" id="KW-1185">Reference proteome</keyword>
<evidence type="ECO:0000256" key="2">
    <source>
        <dbReference type="SAM" id="Phobius"/>
    </source>
</evidence>
<feature type="transmembrane region" description="Helical" evidence="2">
    <location>
        <begin position="68"/>
        <end position="89"/>
    </location>
</feature>
<keyword evidence="2" id="KW-0472">Membrane</keyword>
<feature type="region of interest" description="Disordered" evidence="1">
    <location>
        <begin position="1"/>
        <end position="26"/>
    </location>
</feature>
<accession>A0A0M3HSF7</accession>
<evidence type="ECO:0000313" key="3">
    <source>
        <dbReference type="Proteomes" id="UP000036681"/>
    </source>
</evidence>
<evidence type="ECO:0000313" key="4">
    <source>
        <dbReference type="WBParaSite" id="ALUE_0000539801-mRNA-1"/>
    </source>
</evidence>
<sequence length="101" mass="10792">MTGAMGLSQKTMRQRKHPLGTTELNDDQSVQGLGAVLGTVAPPPGAINRGASEFVVCSDGRERLSLCLLNRVLASLTAWLVALSTMAILERELLKASSHYL</sequence>